<feature type="region of interest" description="Disordered" evidence="1">
    <location>
        <begin position="40"/>
        <end position="76"/>
    </location>
</feature>
<gene>
    <name evidence="2" type="ORF">AYBTSS11_LOCUS8321</name>
</gene>
<accession>A0AA86S0S3</accession>
<feature type="compositionally biased region" description="Basic and acidic residues" evidence="1">
    <location>
        <begin position="46"/>
        <end position="59"/>
    </location>
</feature>
<evidence type="ECO:0000313" key="3">
    <source>
        <dbReference type="Proteomes" id="UP001189624"/>
    </source>
</evidence>
<evidence type="ECO:0000256" key="1">
    <source>
        <dbReference type="SAM" id="MobiDB-lite"/>
    </source>
</evidence>
<evidence type="ECO:0000313" key="2">
    <source>
        <dbReference type="EMBL" id="CAJ1937999.1"/>
    </source>
</evidence>
<sequence>MALIDKVSDVGVPPEKGEALISEGVVASASSATVVSLNLSSTGGCEKQRGDCKEERSGSEESVLENEDYVYTNSLP</sequence>
<organism evidence="2 3">
    <name type="scientific">Sphenostylis stenocarpa</name>
    <dbReference type="NCBI Taxonomy" id="92480"/>
    <lineage>
        <taxon>Eukaryota</taxon>
        <taxon>Viridiplantae</taxon>
        <taxon>Streptophyta</taxon>
        <taxon>Embryophyta</taxon>
        <taxon>Tracheophyta</taxon>
        <taxon>Spermatophyta</taxon>
        <taxon>Magnoliopsida</taxon>
        <taxon>eudicotyledons</taxon>
        <taxon>Gunneridae</taxon>
        <taxon>Pentapetalae</taxon>
        <taxon>rosids</taxon>
        <taxon>fabids</taxon>
        <taxon>Fabales</taxon>
        <taxon>Fabaceae</taxon>
        <taxon>Papilionoideae</taxon>
        <taxon>50 kb inversion clade</taxon>
        <taxon>NPAAA clade</taxon>
        <taxon>indigoferoid/millettioid clade</taxon>
        <taxon>Phaseoleae</taxon>
        <taxon>Sphenostylis</taxon>
    </lineage>
</organism>
<reference evidence="2" key="1">
    <citation type="submission" date="2023-10" db="EMBL/GenBank/DDBJ databases">
        <authorList>
            <person name="Domelevo Entfellner J.-B."/>
        </authorList>
    </citation>
    <scope>NUCLEOTIDE SEQUENCE</scope>
</reference>
<dbReference type="EMBL" id="OY731400">
    <property type="protein sequence ID" value="CAJ1937999.1"/>
    <property type="molecule type" value="Genomic_DNA"/>
</dbReference>
<proteinExistence type="predicted"/>
<protein>
    <submittedName>
        <fullName evidence="2">Uncharacterized protein</fullName>
    </submittedName>
</protein>
<keyword evidence="3" id="KW-1185">Reference proteome</keyword>
<dbReference type="Gramene" id="rna-AYBTSS11_LOCUS8321">
    <property type="protein sequence ID" value="CAJ1937999.1"/>
    <property type="gene ID" value="gene-AYBTSS11_LOCUS8321"/>
</dbReference>
<dbReference type="AlphaFoldDB" id="A0AA86S0S3"/>
<dbReference type="Proteomes" id="UP001189624">
    <property type="component" value="Chromosome 3"/>
</dbReference>
<name>A0AA86S0S3_9FABA</name>